<keyword evidence="5" id="KW-0560">Oxidoreductase</keyword>
<dbReference type="OrthoDB" id="9775090at2"/>
<comment type="similarity">
    <text evidence="2">Belongs to the acyl-CoA dehydrogenase family.</text>
</comment>
<dbReference type="PANTHER" id="PTHR43884">
    <property type="entry name" value="ACYL-COA DEHYDROGENASE"/>
    <property type="match status" value="1"/>
</dbReference>
<dbReference type="STRING" id="517719.SAMN05421762_3033"/>
<evidence type="ECO:0000313" key="7">
    <source>
        <dbReference type="EMBL" id="SFC98454.1"/>
    </source>
</evidence>
<protein>
    <submittedName>
        <fullName evidence="7">Acyl-CoA dehydrogenase</fullName>
    </submittedName>
</protein>
<evidence type="ECO:0000313" key="8">
    <source>
        <dbReference type="Proteomes" id="UP000231644"/>
    </source>
</evidence>
<gene>
    <name evidence="7" type="ORF">SAMN05421762_3033</name>
</gene>
<dbReference type="RefSeq" id="WP_093446246.1">
    <property type="nucleotide sequence ID" value="NZ_FNZG01000001.1"/>
</dbReference>
<evidence type="ECO:0000256" key="1">
    <source>
        <dbReference type="ARBA" id="ARBA00001974"/>
    </source>
</evidence>
<dbReference type="Pfam" id="PF00441">
    <property type="entry name" value="Acyl-CoA_dh_1"/>
    <property type="match status" value="1"/>
</dbReference>
<evidence type="ECO:0000256" key="2">
    <source>
        <dbReference type="ARBA" id="ARBA00009347"/>
    </source>
</evidence>
<dbReference type="GO" id="GO:0050660">
    <property type="term" value="F:flavin adenine dinucleotide binding"/>
    <property type="evidence" value="ECO:0007669"/>
    <property type="project" value="InterPro"/>
</dbReference>
<accession>A0A1I1NL82</accession>
<proteinExistence type="inferred from homology"/>
<name>A0A1I1NL82_9RHOB</name>
<evidence type="ECO:0000259" key="6">
    <source>
        <dbReference type="Pfam" id="PF00441"/>
    </source>
</evidence>
<evidence type="ECO:0000256" key="3">
    <source>
        <dbReference type="ARBA" id="ARBA00022630"/>
    </source>
</evidence>
<dbReference type="EMBL" id="FOLX01000001">
    <property type="protein sequence ID" value="SFC98454.1"/>
    <property type="molecule type" value="Genomic_DNA"/>
</dbReference>
<dbReference type="AlphaFoldDB" id="A0A1I1NL82"/>
<evidence type="ECO:0000256" key="5">
    <source>
        <dbReference type="ARBA" id="ARBA00023002"/>
    </source>
</evidence>
<evidence type="ECO:0000256" key="4">
    <source>
        <dbReference type="ARBA" id="ARBA00022827"/>
    </source>
</evidence>
<feature type="domain" description="Acyl-CoA dehydrogenase/oxidase C-terminal" evidence="6">
    <location>
        <begin position="190"/>
        <end position="304"/>
    </location>
</feature>
<dbReference type="InterPro" id="IPR036250">
    <property type="entry name" value="AcylCo_DH-like_C"/>
</dbReference>
<dbReference type="InterPro" id="IPR009100">
    <property type="entry name" value="AcylCoA_DH/oxidase_NM_dom_sf"/>
</dbReference>
<keyword evidence="8" id="KW-1185">Reference proteome</keyword>
<dbReference type="Proteomes" id="UP000231644">
    <property type="component" value="Unassembled WGS sequence"/>
</dbReference>
<dbReference type="SUPFAM" id="SSF56645">
    <property type="entry name" value="Acyl-CoA dehydrogenase NM domain-like"/>
    <property type="match status" value="1"/>
</dbReference>
<dbReference type="InterPro" id="IPR009075">
    <property type="entry name" value="AcylCo_DH/oxidase_C"/>
</dbReference>
<keyword evidence="3" id="KW-0285">Flavoprotein</keyword>
<reference evidence="7 8" key="1">
    <citation type="submission" date="2016-10" db="EMBL/GenBank/DDBJ databases">
        <authorList>
            <person name="de Groot N.N."/>
        </authorList>
    </citation>
    <scope>NUCLEOTIDE SEQUENCE [LARGE SCALE GENOMIC DNA]</scope>
    <source>
        <strain evidence="7 8">DSM 29619</strain>
    </source>
</reference>
<dbReference type="GO" id="GO:0003995">
    <property type="term" value="F:acyl-CoA dehydrogenase activity"/>
    <property type="evidence" value="ECO:0007669"/>
    <property type="project" value="TreeGrafter"/>
</dbReference>
<comment type="cofactor">
    <cofactor evidence="1">
        <name>FAD</name>
        <dbReference type="ChEBI" id="CHEBI:57692"/>
    </cofactor>
</comment>
<organism evidence="7 8">
    <name type="scientific">Pseudooceanicola nitratireducens</name>
    <dbReference type="NCBI Taxonomy" id="517719"/>
    <lineage>
        <taxon>Bacteria</taxon>
        <taxon>Pseudomonadati</taxon>
        <taxon>Pseudomonadota</taxon>
        <taxon>Alphaproteobacteria</taxon>
        <taxon>Rhodobacterales</taxon>
        <taxon>Paracoccaceae</taxon>
        <taxon>Pseudooceanicola</taxon>
    </lineage>
</organism>
<sequence>MFDDLDPKEFEETAAAVVDACASADDAKARGALLGEAGLIGVTAPEDAGGLGLPLDFAVPVLSAAGAGLLGFPLIEAVLLAKALAPVDADLAGRIASGETLATVAWQGRAEDGLVAAAPLGQEADHVLILRADGSAVLAQTGNAVTARAVPALDVDAPESAFDISGDLTGPVLDAASVATLQREAQVLRTAFVAGSSDRCLTLAADYAQDRSQFGKILAANQVIRHRLSRDKLAVSTMRNGLKRALKADVEDADLAIEATWLGTARAGISVAESAIQVFGGMGFTWEVPLHRHLRQMRAQSAYGAVAQATEGLGDRLIAARTNEWYGEIEHVV</sequence>
<dbReference type="Gene3D" id="1.10.540.10">
    <property type="entry name" value="Acyl-CoA dehydrogenase/oxidase, N-terminal domain"/>
    <property type="match status" value="1"/>
</dbReference>
<dbReference type="InterPro" id="IPR037069">
    <property type="entry name" value="AcylCoA_DH/ox_N_sf"/>
</dbReference>
<dbReference type="SUPFAM" id="SSF47203">
    <property type="entry name" value="Acyl-CoA dehydrogenase C-terminal domain-like"/>
    <property type="match status" value="1"/>
</dbReference>
<dbReference type="PANTHER" id="PTHR43884:SF20">
    <property type="entry name" value="ACYL-COA DEHYDROGENASE FADE28"/>
    <property type="match status" value="1"/>
</dbReference>
<keyword evidence="4" id="KW-0274">FAD</keyword>
<dbReference type="Gene3D" id="1.20.140.10">
    <property type="entry name" value="Butyryl-CoA Dehydrogenase, subunit A, domain 3"/>
    <property type="match status" value="1"/>
</dbReference>